<dbReference type="InterPro" id="IPR051027">
    <property type="entry name" value="bZIP_transcription_factors"/>
</dbReference>
<keyword evidence="4" id="KW-0539">Nucleus</keyword>
<proteinExistence type="predicted"/>
<dbReference type="PANTHER" id="PTHR19304">
    <property type="entry name" value="CYCLIC-AMP RESPONSE ELEMENT BINDING PROTEIN"/>
    <property type="match status" value="1"/>
</dbReference>
<feature type="compositionally biased region" description="Low complexity" evidence="5">
    <location>
        <begin position="56"/>
        <end position="77"/>
    </location>
</feature>
<dbReference type="EMBL" id="JAPCWZ010000007">
    <property type="protein sequence ID" value="KAK8857123.1"/>
    <property type="molecule type" value="Genomic_DNA"/>
</dbReference>
<reference evidence="7 8" key="1">
    <citation type="journal article" date="2024" name="IMA Fungus">
        <title>Apiospora arundinis, a panoply of carbohydrate-active enzymes and secondary metabolites.</title>
        <authorList>
            <person name="Sorensen T."/>
            <person name="Petersen C."/>
            <person name="Muurmann A.T."/>
            <person name="Christiansen J.V."/>
            <person name="Brundto M.L."/>
            <person name="Overgaard C.K."/>
            <person name="Boysen A.T."/>
            <person name="Wollenberg R.D."/>
            <person name="Larsen T.O."/>
            <person name="Sorensen J.L."/>
            <person name="Nielsen K.L."/>
            <person name="Sondergaard T.E."/>
        </authorList>
    </citation>
    <scope>NUCLEOTIDE SEQUENCE [LARGE SCALE GENOMIC DNA]</scope>
    <source>
        <strain evidence="7 8">AAU 773</strain>
    </source>
</reference>
<keyword evidence="8" id="KW-1185">Reference proteome</keyword>
<feature type="domain" description="BZIP" evidence="6">
    <location>
        <begin position="179"/>
        <end position="242"/>
    </location>
</feature>
<dbReference type="CDD" id="cd14687">
    <property type="entry name" value="bZIP_ATF2"/>
    <property type="match status" value="1"/>
</dbReference>
<evidence type="ECO:0000256" key="3">
    <source>
        <dbReference type="ARBA" id="ARBA00023163"/>
    </source>
</evidence>
<name>A0ABR2I3Z5_9PEZI</name>
<feature type="compositionally biased region" description="Basic residues" evidence="5">
    <location>
        <begin position="159"/>
        <end position="169"/>
    </location>
</feature>
<dbReference type="Pfam" id="PF00170">
    <property type="entry name" value="bZIP_1"/>
    <property type="match status" value="1"/>
</dbReference>
<sequence>MEDPSHFFNYTTNDVSDGEYHMLDDSGADSHDYDQYFPASTFPTSENSTVPIRPQAVSAGPSTDSSSSISTHAYAQSEMSMPSWTAANQDHGRHLRVPSTHRAMLESPGLSSGSSTTPDTRHSQAITPENRRESRNVSIQPKIDAVFPPPPPIGPMLPPRRRRPRKPKPKPQLSVEEEEAKKNKTLERNRVAASKCREKKKDWTKDLEETKIGLESQNSHLKMEYSTLVNEVGEIRAQLMTHASCHDANIDKWLENEAKRFVLGAGDRYDAMLGAGSSSNLEAAEGSMPASAYGASGNKSHFDSSTYQTSLLPTQNAAAAIPSSPDFFQSNVPSTSGFQANSSNDDFANHMTQHTSSRSFPHIAVNPGSPSVQGSISNDAGSQFLADAAFSYGAFQADQEETPNDNDDLSFPHGII</sequence>
<evidence type="ECO:0000259" key="6">
    <source>
        <dbReference type="PROSITE" id="PS50217"/>
    </source>
</evidence>
<dbReference type="Gene3D" id="1.20.5.170">
    <property type="match status" value="1"/>
</dbReference>
<dbReference type="Proteomes" id="UP001390339">
    <property type="component" value="Unassembled WGS sequence"/>
</dbReference>
<feature type="compositionally biased region" description="Polar residues" evidence="5">
    <location>
        <begin position="41"/>
        <end position="50"/>
    </location>
</feature>
<feature type="region of interest" description="Disordered" evidence="5">
    <location>
        <begin position="104"/>
        <end position="187"/>
    </location>
</feature>
<evidence type="ECO:0000256" key="1">
    <source>
        <dbReference type="ARBA" id="ARBA00004123"/>
    </source>
</evidence>
<evidence type="ECO:0000256" key="2">
    <source>
        <dbReference type="ARBA" id="ARBA00023015"/>
    </source>
</evidence>
<evidence type="ECO:0000313" key="7">
    <source>
        <dbReference type="EMBL" id="KAK8857123.1"/>
    </source>
</evidence>
<accession>A0ABR2I3Z5</accession>
<keyword evidence="3" id="KW-0804">Transcription</keyword>
<dbReference type="PROSITE" id="PS00036">
    <property type="entry name" value="BZIP_BASIC"/>
    <property type="match status" value="1"/>
</dbReference>
<dbReference type="InterPro" id="IPR004827">
    <property type="entry name" value="bZIP"/>
</dbReference>
<dbReference type="SUPFAM" id="SSF57959">
    <property type="entry name" value="Leucine zipper domain"/>
    <property type="match status" value="1"/>
</dbReference>
<feature type="compositionally biased region" description="Low complexity" evidence="5">
    <location>
        <begin position="105"/>
        <end position="118"/>
    </location>
</feature>
<comment type="subcellular location">
    <subcellularLocation>
        <location evidence="1">Nucleus</location>
    </subcellularLocation>
</comment>
<dbReference type="InterPro" id="IPR046347">
    <property type="entry name" value="bZIP_sf"/>
</dbReference>
<evidence type="ECO:0000256" key="4">
    <source>
        <dbReference type="ARBA" id="ARBA00023242"/>
    </source>
</evidence>
<feature type="region of interest" description="Disordered" evidence="5">
    <location>
        <begin position="25"/>
        <end position="77"/>
    </location>
</feature>
<protein>
    <submittedName>
        <fullName evidence="7">Basic leucine zipper (BZIP) transcription factor atfB</fullName>
    </submittedName>
</protein>
<dbReference type="PROSITE" id="PS50217">
    <property type="entry name" value="BZIP"/>
    <property type="match status" value="1"/>
</dbReference>
<feature type="compositionally biased region" description="Basic and acidic residues" evidence="5">
    <location>
        <begin position="25"/>
        <end position="34"/>
    </location>
</feature>
<feature type="compositionally biased region" description="Acidic residues" evidence="5">
    <location>
        <begin position="398"/>
        <end position="408"/>
    </location>
</feature>
<comment type="caution">
    <text evidence="7">The sequence shown here is derived from an EMBL/GenBank/DDBJ whole genome shotgun (WGS) entry which is preliminary data.</text>
</comment>
<dbReference type="SMART" id="SM00338">
    <property type="entry name" value="BRLZ"/>
    <property type="match status" value="1"/>
</dbReference>
<feature type="region of interest" description="Disordered" evidence="5">
    <location>
        <begin position="397"/>
        <end position="416"/>
    </location>
</feature>
<organism evidence="7 8">
    <name type="scientific">Apiospora arundinis</name>
    <dbReference type="NCBI Taxonomy" id="335852"/>
    <lineage>
        <taxon>Eukaryota</taxon>
        <taxon>Fungi</taxon>
        <taxon>Dikarya</taxon>
        <taxon>Ascomycota</taxon>
        <taxon>Pezizomycotina</taxon>
        <taxon>Sordariomycetes</taxon>
        <taxon>Xylariomycetidae</taxon>
        <taxon>Amphisphaeriales</taxon>
        <taxon>Apiosporaceae</taxon>
        <taxon>Apiospora</taxon>
    </lineage>
</organism>
<evidence type="ECO:0000256" key="5">
    <source>
        <dbReference type="SAM" id="MobiDB-lite"/>
    </source>
</evidence>
<gene>
    <name evidence="7" type="ORF">PGQ11_013035</name>
</gene>
<feature type="compositionally biased region" description="Pro residues" evidence="5">
    <location>
        <begin position="147"/>
        <end position="158"/>
    </location>
</feature>
<evidence type="ECO:0000313" key="8">
    <source>
        <dbReference type="Proteomes" id="UP001390339"/>
    </source>
</evidence>
<keyword evidence="2" id="KW-0805">Transcription regulation</keyword>